<dbReference type="GeneID" id="36574535"/>
<dbReference type="InParanoid" id="A0A2T3B9A6"/>
<proteinExistence type="predicted"/>
<dbReference type="RefSeq" id="XP_024723502.1">
    <property type="nucleotide sequence ID" value="XM_024866454.1"/>
</dbReference>
<protein>
    <submittedName>
        <fullName evidence="1">Uncharacterized protein</fullName>
    </submittedName>
</protein>
<reference evidence="1 2" key="1">
    <citation type="journal article" date="2018" name="New Phytol.">
        <title>Comparative genomics and transcriptomics depict ericoid mycorrhizal fungi as versatile saprotrophs and plant mutualists.</title>
        <authorList>
            <person name="Martino E."/>
            <person name="Morin E."/>
            <person name="Grelet G.A."/>
            <person name="Kuo A."/>
            <person name="Kohler A."/>
            <person name="Daghino S."/>
            <person name="Barry K.W."/>
            <person name="Cichocki N."/>
            <person name="Clum A."/>
            <person name="Dockter R.B."/>
            <person name="Hainaut M."/>
            <person name="Kuo R.C."/>
            <person name="LaButti K."/>
            <person name="Lindahl B.D."/>
            <person name="Lindquist E.A."/>
            <person name="Lipzen A."/>
            <person name="Khouja H.R."/>
            <person name="Magnuson J."/>
            <person name="Murat C."/>
            <person name="Ohm R.A."/>
            <person name="Singer S.W."/>
            <person name="Spatafora J.W."/>
            <person name="Wang M."/>
            <person name="Veneault-Fourrey C."/>
            <person name="Henrissat B."/>
            <person name="Grigoriev I.V."/>
            <person name="Martin F.M."/>
            <person name="Perotto S."/>
        </authorList>
    </citation>
    <scope>NUCLEOTIDE SEQUENCE [LARGE SCALE GENOMIC DNA]</scope>
    <source>
        <strain evidence="1 2">ATCC 22711</strain>
    </source>
</reference>
<dbReference type="EMBL" id="KZ679008">
    <property type="protein sequence ID" value="PSS23456.1"/>
    <property type="molecule type" value="Genomic_DNA"/>
</dbReference>
<gene>
    <name evidence="1" type="ORF">M430DRAFT_33907</name>
</gene>
<dbReference type="Proteomes" id="UP000241818">
    <property type="component" value="Unassembled WGS sequence"/>
</dbReference>
<evidence type="ECO:0000313" key="2">
    <source>
        <dbReference type="Proteomes" id="UP000241818"/>
    </source>
</evidence>
<organism evidence="1 2">
    <name type="scientific">Amorphotheca resinae ATCC 22711</name>
    <dbReference type="NCBI Taxonomy" id="857342"/>
    <lineage>
        <taxon>Eukaryota</taxon>
        <taxon>Fungi</taxon>
        <taxon>Dikarya</taxon>
        <taxon>Ascomycota</taxon>
        <taxon>Pezizomycotina</taxon>
        <taxon>Leotiomycetes</taxon>
        <taxon>Helotiales</taxon>
        <taxon>Amorphothecaceae</taxon>
        <taxon>Amorphotheca</taxon>
    </lineage>
</organism>
<accession>A0A2T3B9A6</accession>
<sequence>MEVPLLPPLALPALHPTFTHSDISLSLQLAVTPSQDLSLHSLTTRIPCTMSLQRLETSTPRGGPAELDLQMRLAVRCVGQVACPCDDS</sequence>
<evidence type="ECO:0000313" key="1">
    <source>
        <dbReference type="EMBL" id="PSS23456.1"/>
    </source>
</evidence>
<dbReference type="AlphaFoldDB" id="A0A2T3B9A6"/>
<name>A0A2T3B9A6_AMORE</name>
<keyword evidence="2" id="KW-1185">Reference proteome</keyword>